<dbReference type="RefSeq" id="XP_016456768.1">
    <property type="nucleotide sequence ID" value="XM_016601282.2"/>
</dbReference>
<dbReference type="InterPro" id="IPR045883">
    <property type="entry name" value="At4g13530-like"/>
</dbReference>
<dbReference type="GeneID" id="107780707"/>
<feature type="compositionally biased region" description="Acidic residues" evidence="1">
    <location>
        <begin position="82"/>
        <end position="92"/>
    </location>
</feature>
<keyword evidence="2" id="KW-0812">Transmembrane</keyword>
<feature type="region of interest" description="Disordered" evidence="1">
    <location>
        <begin position="73"/>
        <end position="92"/>
    </location>
</feature>
<name>A0A1S3YX97_TOBAC</name>
<keyword evidence="2" id="KW-0472">Membrane</keyword>
<sequence length="296" mass="33713">MDLEEWEVLPEDGFLQIHDDGGNKIFSRKFISDSNRVFHDYFSCSTPNPCQFVDSTVHPRVPKQLIPLSIQLKPRIQKTHDDNDDDDDDDEVSKEVITTQVPFEINILPSTISEKIKAPAAMMETDQVLSQVFFKKMKDTESRLTRDMKVESPKSSNKTFVPQIDQEYPFPFEEKSEVIEIDKDIVIKKMEMEAEIIHEDNRGGLNLLNWSLTGIGAICSFGVAAAATICISFIGNRQKHKQNQQNQMLRFQIFSDDKRMKQVVRHASKLNEAISATRGVPISRAQITVGGYYDAV</sequence>
<organism evidence="4 5">
    <name type="scientific">Nicotiana tabacum</name>
    <name type="common">Common tobacco</name>
    <dbReference type="NCBI Taxonomy" id="4097"/>
    <lineage>
        <taxon>Eukaryota</taxon>
        <taxon>Viridiplantae</taxon>
        <taxon>Streptophyta</taxon>
        <taxon>Embryophyta</taxon>
        <taxon>Tracheophyta</taxon>
        <taxon>Spermatophyta</taxon>
        <taxon>Magnoliopsida</taxon>
        <taxon>eudicotyledons</taxon>
        <taxon>Gunneridae</taxon>
        <taxon>Pentapetalae</taxon>
        <taxon>asterids</taxon>
        <taxon>lamiids</taxon>
        <taxon>Solanales</taxon>
        <taxon>Solanaceae</taxon>
        <taxon>Nicotianoideae</taxon>
        <taxon>Nicotianeae</taxon>
        <taxon>Nicotiana</taxon>
    </lineage>
</organism>
<reference evidence="5" key="2">
    <citation type="submission" date="2025-08" db="UniProtKB">
        <authorList>
            <consortium name="RefSeq"/>
        </authorList>
    </citation>
    <scope>IDENTIFICATION</scope>
    <source>
        <tissue evidence="5">Leaf</tissue>
    </source>
</reference>
<keyword evidence="4" id="KW-1185">Reference proteome</keyword>
<dbReference type="OMA" id="GTQQRHK"/>
<dbReference type="STRING" id="4097.A0A1S3YX97"/>
<protein>
    <submittedName>
        <fullName evidence="5">Uncharacterized protein LOC107780707</fullName>
    </submittedName>
</protein>
<reference evidence="4" key="1">
    <citation type="journal article" date="2014" name="Nat. Commun.">
        <title>The tobacco genome sequence and its comparison with those of tomato and potato.</title>
        <authorList>
            <person name="Sierro N."/>
            <person name="Battey J.N."/>
            <person name="Ouadi S."/>
            <person name="Bakaher N."/>
            <person name="Bovet L."/>
            <person name="Willig A."/>
            <person name="Goepfert S."/>
            <person name="Peitsch M.C."/>
            <person name="Ivanov N.V."/>
        </authorList>
    </citation>
    <scope>NUCLEOTIDE SEQUENCE [LARGE SCALE GENOMIC DNA]</scope>
</reference>
<proteinExistence type="predicted"/>
<dbReference type="Pfam" id="PF20705">
    <property type="entry name" value="DUF6821"/>
    <property type="match status" value="1"/>
</dbReference>
<evidence type="ECO:0000313" key="4">
    <source>
        <dbReference type="Proteomes" id="UP000790787"/>
    </source>
</evidence>
<evidence type="ECO:0000259" key="3">
    <source>
        <dbReference type="Pfam" id="PF20705"/>
    </source>
</evidence>
<dbReference type="AlphaFoldDB" id="A0A1S3YX97"/>
<feature type="domain" description="DUF6821" evidence="3">
    <location>
        <begin position="128"/>
        <end position="295"/>
    </location>
</feature>
<dbReference type="RefSeq" id="XP_016456768.1">
    <property type="nucleotide sequence ID" value="XM_016601282.1"/>
</dbReference>
<keyword evidence="2" id="KW-1133">Transmembrane helix</keyword>
<accession>A0A1S3YX97</accession>
<dbReference type="KEGG" id="nta:107780707"/>
<evidence type="ECO:0000313" key="5">
    <source>
        <dbReference type="RefSeq" id="XP_016456768.1"/>
    </source>
</evidence>
<dbReference type="PANTHER" id="PTHR33646">
    <property type="entry name" value="GB|AAF00631.1"/>
    <property type="match status" value="1"/>
</dbReference>
<dbReference type="PaxDb" id="4097-A0A1S3YX97"/>
<dbReference type="Proteomes" id="UP000790787">
    <property type="component" value="Chromosome 6"/>
</dbReference>
<dbReference type="PANTHER" id="PTHR33646:SF2">
    <property type="entry name" value="F20H23.8 PROTEIN"/>
    <property type="match status" value="1"/>
</dbReference>
<dbReference type="OrthoDB" id="766965at2759"/>
<gene>
    <name evidence="5" type="primary">LOC107780707</name>
</gene>
<evidence type="ECO:0000256" key="1">
    <source>
        <dbReference type="SAM" id="MobiDB-lite"/>
    </source>
</evidence>
<dbReference type="InterPro" id="IPR049224">
    <property type="entry name" value="DUF6821"/>
</dbReference>
<evidence type="ECO:0000256" key="2">
    <source>
        <dbReference type="SAM" id="Phobius"/>
    </source>
</evidence>
<feature type="transmembrane region" description="Helical" evidence="2">
    <location>
        <begin position="210"/>
        <end position="234"/>
    </location>
</feature>